<dbReference type="EMBL" id="JACHJR010000001">
    <property type="protein sequence ID" value="MBB4948661.1"/>
    <property type="molecule type" value="Genomic_DNA"/>
</dbReference>
<reference evidence="2 3" key="1">
    <citation type="submission" date="2020-08" db="EMBL/GenBank/DDBJ databases">
        <title>Sequencing the genomes of 1000 actinobacteria strains.</title>
        <authorList>
            <person name="Klenk H.-P."/>
        </authorList>
    </citation>
    <scope>NUCLEOTIDE SEQUENCE [LARGE SCALE GENOMIC DNA]</scope>
    <source>
        <strain evidence="2 3">DSM 44786</strain>
    </source>
</reference>
<evidence type="ECO:0000313" key="3">
    <source>
        <dbReference type="Proteomes" id="UP000573327"/>
    </source>
</evidence>
<accession>A0A7W7WIW8</accession>
<gene>
    <name evidence="2" type="ORF">F4556_004196</name>
</gene>
<dbReference type="Proteomes" id="UP000573327">
    <property type="component" value="Unassembled WGS sequence"/>
</dbReference>
<evidence type="ECO:0000313" key="2">
    <source>
        <dbReference type="EMBL" id="MBB4948661.1"/>
    </source>
</evidence>
<proteinExistence type="predicted"/>
<keyword evidence="3" id="KW-1185">Reference proteome</keyword>
<name>A0A7W7WIW8_9ACTN</name>
<dbReference type="AlphaFoldDB" id="A0A7W7WIW8"/>
<organism evidence="2 3">
    <name type="scientific">Kitasatospora gansuensis</name>
    <dbReference type="NCBI Taxonomy" id="258050"/>
    <lineage>
        <taxon>Bacteria</taxon>
        <taxon>Bacillati</taxon>
        <taxon>Actinomycetota</taxon>
        <taxon>Actinomycetes</taxon>
        <taxon>Kitasatosporales</taxon>
        <taxon>Streptomycetaceae</taxon>
        <taxon>Kitasatospora</taxon>
    </lineage>
</organism>
<comment type="caution">
    <text evidence="2">The sequence shown here is derived from an EMBL/GenBank/DDBJ whole genome shotgun (WGS) entry which is preliminary data.</text>
</comment>
<dbReference type="Pfam" id="PF18735">
    <property type="entry name" value="HEPN_RiboL-PSP"/>
    <property type="match status" value="1"/>
</dbReference>
<sequence>MATHDALIGEVESHGDQLLRRSDDLKKFLALASHSADSSASPRWESEARDARALAVVCTMAELESFTKFIIQETHKEINDSRLSVNKLRPSLRQLAAHTAFESLRELNDHSKLWERRKYATTLEFCGDPAALPVNHKQAQPPLDGRTLKPEHFNRIWEIYGLPGDAFPHSTWGASLIKMSMLRNDVAHGNIPYVEIFQQAGRSVADVERYVNDIGEFAVHLTATWVEYLEHRGYLAT</sequence>
<feature type="domain" description="RiboL-PSP-HEPN" evidence="1">
    <location>
        <begin position="18"/>
        <end position="218"/>
    </location>
</feature>
<dbReference type="InterPro" id="IPR041519">
    <property type="entry name" value="HEPN_RiboL-PSP"/>
</dbReference>
<dbReference type="RefSeq" id="WP_184918483.1">
    <property type="nucleotide sequence ID" value="NZ_JACHJR010000001.1"/>
</dbReference>
<evidence type="ECO:0000259" key="1">
    <source>
        <dbReference type="Pfam" id="PF18735"/>
    </source>
</evidence>
<protein>
    <recommendedName>
        <fullName evidence="1">RiboL-PSP-HEPN domain-containing protein</fullName>
    </recommendedName>
</protein>